<dbReference type="Proteomes" id="UP000095728">
    <property type="component" value="Unassembled WGS sequence"/>
</dbReference>
<evidence type="ECO:0000313" key="1">
    <source>
        <dbReference type="EMBL" id="OEJ88602.1"/>
    </source>
</evidence>
<dbReference type="PANTHER" id="PTHR20978:SF0">
    <property type="entry name" value="SPLICING FACTOR 3B SUBUNIT 5"/>
    <property type="match status" value="1"/>
</dbReference>
<dbReference type="InterPro" id="IPR009846">
    <property type="entry name" value="SF3b5/RDS3-10"/>
</dbReference>
<dbReference type="GO" id="GO:0071011">
    <property type="term" value="C:precatalytic spliceosome"/>
    <property type="evidence" value="ECO:0007669"/>
    <property type="project" value="TreeGrafter"/>
</dbReference>
<protein>
    <recommendedName>
        <fullName evidence="3">Splicing factor 3B subunit 5</fullName>
    </recommendedName>
</protein>
<comment type="caution">
    <text evidence="1">The sequence shown here is derived from an EMBL/GenBank/DDBJ whole genome shotgun (WGS) entry which is preliminary data.</text>
</comment>
<gene>
    <name evidence="1" type="ORF">AWRI3579_g750</name>
</gene>
<organism evidence="1 2">
    <name type="scientific">Hanseniaspora osmophila</name>
    <dbReference type="NCBI Taxonomy" id="56408"/>
    <lineage>
        <taxon>Eukaryota</taxon>
        <taxon>Fungi</taxon>
        <taxon>Dikarya</taxon>
        <taxon>Ascomycota</taxon>
        <taxon>Saccharomycotina</taxon>
        <taxon>Saccharomycetes</taxon>
        <taxon>Saccharomycodales</taxon>
        <taxon>Saccharomycodaceae</taxon>
        <taxon>Hanseniaspora</taxon>
    </lineage>
</organism>
<name>A0A1E5RNZ2_9ASCO</name>
<evidence type="ECO:0008006" key="3">
    <source>
        <dbReference type="Google" id="ProtNLM"/>
    </source>
</evidence>
<dbReference type="FunCoup" id="A0A1E5RNZ2">
    <property type="interactions" value="72"/>
</dbReference>
<dbReference type="PANTHER" id="PTHR20978">
    <property type="entry name" value="SPLICING FACTOR 3B SUBUNIT 5"/>
    <property type="match status" value="1"/>
</dbReference>
<keyword evidence="2" id="KW-1185">Reference proteome</keyword>
<proteinExistence type="predicted"/>
<dbReference type="GO" id="GO:0005686">
    <property type="term" value="C:U2 snRNP"/>
    <property type="evidence" value="ECO:0007669"/>
    <property type="project" value="TreeGrafter"/>
</dbReference>
<dbReference type="AlphaFoldDB" id="A0A1E5RNZ2"/>
<dbReference type="STRING" id="56408.A0A1E5RNZ2"/>
<evidence type="ECO:0000313" key="2">
    <source>
        <dbReference type="Proteomes" id="UP000095728"/>
    </source>
</evidence>
<accession>A0A1E5RNZ2</accession>
<dbReference type="Pfam" id="PF07189">
    <property type="entry name" value="SF3b10"/>
    <property type="match status" value="1"/>
</dbReference>
<dbReference type="InParanoid" id="A0A1E5RNZ2"/>
<sequence>MTDRARYGEALSTMKDKYVALGDDNTTSEEWLSNVHRDTYNLMMHSSALLEYTSVASGSQSKFETRLKLLEKMKAPQFNNPDKRKFEEYTDVSKK</sequence>
<dbReference type="EMBL" id="LPNM01000005">
    <property type="protein sequence ID" value="OEJ88602.1"/>
    <property type="molecule type" value="Genomic_DNA"/>
</dbReference>
<reference evidence="2" key="1">
    <citation type="journal article" date="2016" name="Genome Announc.">
        <title>Genome sequences of three species of Hanseniaspora isolated from spontaneous wine fermentations.</title>
        <authorList>
            <person name="Sternes P.R."/>
            <person name="Lee D."/>
            <person name="Kutyna D.R."/>
            <person name="Borneman A.R."/>
        </authorList>
    </citation>
    <scope>NUCLEOTIDE SEQUENCE [LARGE SCALE GENOMIC DNA]</scope>
    <source>
        <strain evidence="2">AWRI3579</strain>
    </source>
</reference>
<dbReference type="GO" id="GO:0000398">
    <property type="term" value="P:mRNA splicing, via spliceosome"/>
    <property type="evidence" value="ECO:0007669"/>
    <property type="project" value="TreeGrafter"/>
</dbReference>
<dbReference type="OrthoDB" id="274726at2759"/>